<gene>
    <name evidence="1" type="ORF">M5G11_22625</name>
</gene>
<evidence type="ECO:0000313" key="2">
    <source>
        <dbReference type="Proteomes" id="UP001148203"/>
    </source>
</evidence>
<protein>
    <submittedName>
        <fullName evidence="1">Uncharacterized protein</fullName>
    </submittedName>
</protein>
<dbReference type="Proteomes" id="UP001148203">
    <property type="component" value="Unassembled WGS sequence"/>
</dbReference>
<comment type="caution">
    <text evidence="1">The sequence shown here is derived from an EMBL/GenBank/DDBJ whole genome shotgun (WGS) entry which is preliminary data.</text>
</comment>
<name>A0ABT5NYU1_9PSED</name>
<reference evidence="1 2" key="1">
    <citation type="submission" date="2022-05" db="EMBL/GenBank/DDBJ databases">
        <title>Novel Pseudomonas spp. Isolated from a Rainbow Trout Aquaculture Facility.</title>
        <authorList>
            <person name="Testerman T."/>
            <person name="Graf J."/>
        </authorList>
    </citation>
    <scope>NUCLEOTIDE SEQUENCE [LARGE SCALE GENOMIC DNA]</scope>
    <source>
        <strain evidence="1 2">ID681</strain>
    </source>
</reference>
<sequence>MMNLNNQPTINELAQLFAARKDSLDSHILWVCTSGEVHIDTLAPFTAEEEFEQRTPNMRARLKMYRRGHGYVGKKAAADTAFVGQVLQTLQAQWPDLRNESGVKVIDRLS</sequence>
<accession>A0ABT5NYU1</accession>
<keyword evidence="2" id="KW-1185">Reference proteome</keyword>
<proteinExistence type="predicted"/>
<organism evidence="1 2">
    <name type="scientific">Pseudomonas fontis</name>
    <dbReference type="NCBI Taxonomy" id="2942633"/>
    <lineage>
        <taxon>Bacteria</taxon>
        <taxon>Pseudomonadati</taxon>
        <taxon>Pseudomonadota</taxon>
        <taxon>Gammaproteobacteria</taxon>
        <taxon>Pseudomonadales</taxon>
        <taxon>Pseudomonadaceae</taxon>
        <taxon>Pseudomonas</taxon>
    </lineage>
</organism>
<evidence type="ECO:0000313" key="1">
    <source>
        <dbReference type="EMBL" id="MDD0993325.1"/>
    </source>
</evidence>
<dbReference type="EMBL" id="JAMDGY010000086">
    <property type="protein sequence ID" value="MDD0993325.1"/>
    <property type="molecule type" value="Genomic_DNA"/>
</dbReference>